<protein>
    <submittedName>
        <fullName evidence="1">Uncharacterized protein</fullName>
    </submittedName>
</protein>
<comment type="caution">
    <text evidence="1">The sequence shown here is derived from an EMBL/GenBank/DDBJ whole genome shotgun (WGS) entry which is preliminary data.</text>
</comment>
<dbReference type="EMBL" id="JBHLWN010000022">
    <property type="protein sequence ID" value="MFC0211776.1"/>
    <property type="molecule type" value="Genomic_DNA"/>
</dbReference>
<name>A0ABV6DGK9_9BACL</name>
<proteinExistence type="predicted"/>
<evidence type="ECO:0000313" key="1">
    <source>
        <dbReference type="EMBL" id="MFC0211776.1"/>
    </source>
</evidence>
<gene>
    <name evidence="1" type="ORF">ACFFK0_04785</name>
</gene>
<dbReference type="Proteomes" id="UP001589776">
    <property type="component" value="Unassembled WGS sequence"/>
</dbReference>
<sequence>MGSLNATLIFVDPAKQPPLNELESMDVIGYRFPCHLTAASRMIVEK</sequence>
<dbReference type="RefSeq" id="WP_377468771.1">
    <property type="nucleotide sequence ID" value="NZ_JBHLWN010000022.1"/>
</dbReference>
<organism evidence="1 2">
    <name type="scientific">Paenibacillus chartarius</name>
    <dbReference type="NCBI Taxonomy" id="747481"/>
    <lineage>
        <taxon>Bacteria</taxon>
        <taxon>Bacillati</taxon>
        <taxon>Bacillota</taxon>
        <taxon>Bacilli</taxon>
        <taxon>Bacillales</taxon>
        <taxon>Paenibacillaceae</taxon>
        <taxon>Paenibacillus</taxon>
    </lineage>
</organism>
<evidence type="ECO:0000313" key="2">
    <source>
        <dbReference type="Proteomes" id="UP001589776"/>
    </source>
</evidence>
<accession>A0ABV6DGK9</accession>
<reference evidence="1 2" key="1">
    <citation type="submission" date="2024-09" db="EMBL/GenBank/DDBJ databases">
        <authorList>
            <person name="Sun Q."/>
            <person name="Mori K."/>
        </authorList>
    </citation>
    <scope>NUCLEOTIDE SEQUENCE [LARGE SCALE GENOMIC DNA]</scope>
    <source>
        <strain evidence="1 2">CCM 7759</strain>
    </source>
</reference>
<keyword evidence="2" id="KW-1185">Reference proteome</keyword>